<dbReference type="Pfam" id="PF08447">
    <property type="entry name" value="PAS_3"/>
    <property type="match status" value="1"/>
</dbReference>
<evidence type="ECO:0000256" key="1">
    <source>
        <dbReference type="ARBA" id="ARBA00000085"/>
    </source>
</evidence>
<dbReference type="SUPFAM" id="SSF55785">
    <property type="entry name" value="PYP-like sensor domain (PAS domain)"/>
    <property type="match status" value="5"/>
</dbReference>
<dbReference type="Gene3D" id="3.30.450.20">
    <property type="entry name" value="PAS domain"/>
    <property type="match status" value="5"/>
</dbReference>
<evidence type="ECO:0000259" key="8">
    <source>
        <dbReference type="PROSITE" id="PS50113"/>
    </source>
</evidence>
<feature type="transmembrane region" description="Helical" evidence="6">
    <location>
        <begin position="33"/>
        <end position="56"/>
    </location>
</feature>
<evidence type="ECO:0000256" key="6">
    <source>
        <dbReference type="SAM" id="Phobius"/>
    </source>
</evidence>
<protein>
    <recommendedName>
        <fullName evidence="2">histidine kinase</fullName>
        <ecNumber evidence="2">2.7.13.3</ecNumber>
    </recommendedName>
</protein>
<gene>
    <name evidence="9" type="ORF">GF339_21535</name>
</gene>
<dbReference type="Gene3D" id="3.30.565.10">
    <property type="entry name" value="Histidine kinase-like ATPase, C-terminal domain"/>
    <property type="match status" value="1"/>
</dbReference>
<evidence type="ECO:0000313" key="9">
    <source>
        <dbReference type="EMBL" id="MBD3327183.1"/>
    </source>
</evidence>
<feature type="non-terminal residue" evidence="9">
    <location>
        <position position="886"/>
    </location>
</feature>
<dbReference type="InterPro" id="IPR000014">
    <property type="entry name" value="PAS"/>
</dbReference>
<dbReference type="PROSITE" id="PS50112">
    <property type="entry name" value="PAS"/>
    <property type="match status" value="3"/>
</dbReference>
<dbReference type="InterPro" id="IPR052162">
    <property type="entry name" value="Sensor_kinase/Photoreceptor"/>
</dbReference>
<evidence type="ECO:0000259" key="7">
    <source>
        <dbReference type="PROSITE" id="PS50112"/>
    </source>
</evidence>
<name>A0A9D5JZW9_9BACT</name>
<dbReference type="InterPro" id="IPR011495">
    <property type="entry name" value="Sig_transdc_His_kin_sub2_dim/P"/>
</dbReference>
<reference evidence="9" key="1">
    <citation type="submission" date="2019-11" db="EMBL/GenBank/DDBJ databases">
        <title>Microbial mats filling the niche in hypersaline microbial mats.</title>
        <authorList>
            <person name="Wong H.L."/>
            <person name="Macleod F.I."/>
            <person name="White R.A. III"/>
            <person name="Burns B.P."/>
        </authorList>
    </citation>
    <scope>NUCLEOTIDE SEQUENCE</scope>
    <source>
        <strain evidence="9">Rbin_158</strain>
    </source>
</reference>
<feature type="domain" description="PAC" evidence="8">
    <location>
        <begin position="566"/>
        <end position="616"/>
    </location>
</feature>
<dbReference type="SUPFAM" id="SSF55874">
    <property type="entry name" value="ATPase domain of HSP90 chaperone/DNA topoisomerase II/histidine kinase"/>
    <property type="match status" value="1"/>
</dbReference>
<dbReference type="Gene3D" id="2.10.70.100">
    <property type="match status" value="1"/>
</dbReference>
<organism evidence="9 10">
    <name type="scientific">candidate division KSB3 bacterium</name>
    <dbReference type="NCBI Taxonomy" id="2044937"/>
    <lineage>
        <taxon>Bacteria</taxon>
        <taxon>candidate division KSB3</taxon>
    </lineage>
</organism>
<dbReference type="GO" id="GO:0004673">
    <property type="term" value="F:protein histidine kinase activity"/>
    <property type="evidence" value="ECO:0007669"/>
    <property type="project" value="UniProtKB-EC"/>
</dbReference>
<dbReference type="InterPro" id="IPR013656">
    <property type="entry name" value="PAS_4"/>
</dbReference>
<dbReference type="InterPro" id="IPR036890">
    <property type="entry name" value="HATPase_C_sf"/>
</dbReference>
<keyword evidence="6" id="KW-1133">Transmembrane helix</keyword>
<dbReference type="EMBL" id="WJJP01000701">
    <property type="protein sequence ID" value="MBD3327183.1"/>
    <property type="molecule type" value="Genomic_DNA"/>
</dbReference>
<feature type="domain" description="PAC" evidence="8">
    <location>
        <begin position="312"/>
        <end position="364"/>
    </location>
</feature>
<dbReference type="EC" id="2.7.13.3" evidence="2"/>
<dbReference type="PANTHER" id="PTHR43304">
    <property type="entry name" value="PHYTOCHROME-LIKE PROTEIN CPH1"/>
    <property type="match status" value="1"/>
</dbReference>
<evidence type="ECO:0000256" key="4">
    <source>
        <dbReference type="ARBA" id="ARBA00022679"/>
    </source>
</evidence>
<dbReference type="SMART" id="SM00086">
    <property type="entry name" value="PAC"/>
    <property type="match status" value="4"/>
</dbReference>
<dbReference type="Pfam" id="PF07568">
    <property type="entry name" value="HisKA_2"/>
    <property type="match status" value="1"/>
</dbReference>
<dbReference type="CDD" id="cd00130">
    <property type="entry name" value="PAS"/>
    <property type="match status" value="4"/>
</dbReference>
<keyword evidence="6" id="KW-0812">Transmembrane</keyword>
<dbReference type="Pfam" id="PF08448">
    <property type="entry name" value="PAS_4"/>
    <property type="match status" value="2"/>
</dbReference>
<keyword evidence="3" id="KW-0597">Phosphoprotein</keyword>
<proteinExistence type="predicted"/>
<feature type="transmembrane region" description="Helical" evidence="6">
    <location>
        <begin position="76"/>
        <end position="98"/>
    </location>
</feature>
<dbReference type="PANTHER" id="PTHR43304:SF1">
    <property type="entry name" value="PAC DOMAIN-CONTAINING PROTEIN"/>
    <property type="match status" value="1"/>
</dbReference>
<evidence type="ECO:0000256" key="5">
    <source>
        <dbReference type="ARBA" id="ARBA00022777"/>
    </source>
</evidence>
<feature type="domain" description="PAS" evidence="7">
    <location>
        <begin position="365"/>
        <end position="436"/>
    </location>
</feature>
<accession>A0A9D5JZW9</accession>
<dbReference type="InterPro" id="IPR001610">
    <property type="entry name" value="PAC"/>
</dbReference>
<feature type="domain" description="PAS" evidence="7">
    <location>
        <begin position="514"/>
        <end position="538"/>
    </location>
</feature>
<feature type="domain" description="PAC" evidence="8">
    <location>
        <begin position="184"/>
        <end position="236"/>
    </location>
</feature>
<keyword evidence="4" id="KW-0808">Transferase</keyword>
<sequence length="886" mass="100617">MNANTPRTPRTLPSLIAAIDHVVDRALGHPHGIMGLALGLGLCIWGLDTVLDWLVYYQGQGTFLEILITDLPAHEIYIRPLILACFVLFGGIMGRYASKRKQAEEALRQSEERFRAVWEITADALVLSDSEGTVLTANSAYLQLYGYTEEEVVGKNFAVIFPEDQRQMAREQYRTVFAAPDIPPAFDAKIQRSDGAIRSVESRIGFLTNTAGHRQAMLSSIRDITERKNAEETLKESLIDLKLAQQIAHVGNWQFDPEVGIPVWSEQVYKIYNRDPTQGPPHIDEYKRIYEEDQFAIFNAAIQRAIHEGKPYDIILKLKLPGGIRKWVHTICQPDEKQGKKGYFLRGTIQDITERVEIEHALRESEARLRQVIDLVPHVIFARDRQGRHILVNQTAAALHHTTPEAMLGKTHSELPVFPQEYKQFLATDQKLLKTGQPMVIPEETFTLPDERQMILQVTKIPYRLFGTDEQAVLGIAIDITARKQAEQALKESEEKFQTAFHAAPVSLCISTLAEGIFLDVNAEFLKLTGYTREEVIGHHASELGLWQTQSRDAVISELQAHGYIRDMEVEILNKSGTPILLMWYADLVTLNKQPCLIVTSYDLTERKQAEAELVKNQTILQEAEKVSAMGSFEWDLQHDQITCSDGWLRIHGCERRTIPIEDLVPIAHPDDRKMIDEAWQQALEGIQPYDLEHRIIRQNDGEIRVIKVRGRVVFDASGTPLKMYGSTQDITERKRAEHALKAALAEKDVLLQEVHHRVKNNLQLIHSLLYKQQQYVHDAAARLAFDESMNRVHSMALIHEQIYRSEDFAHINLADYIREFASSVFHTYRPPDQALSLSLELDEDLTVALDLAIPVALVLNELLTNALKYAFPANRSGEIAVTCRE</sequence>
<comment type="catalytic activity">
    <reaction evidence="1">
        <text>ATP + protein L-histidine = ADP + protein N-phospho-L-histidine.</text>
        <dbReference type="EC" id="2.7.13.3"/>
    </reaction>
</comment>
<keyword evidence="5" id="KW-0418">Kinase</keyword>
<evidence type="ECO:0000256" key="2">
    <source>
        <dbReference type="ARBA" id="ARBA00012438"/>
    </source>
</evidence>
<dbReference type="PROSITE" id="PS50113">
    <property type="entry name" value="PAC"/>
    <property type="match status" value="5"/>
</dbReference>
<dbReference type="InterPro" id="IPR013655">
    <property type="entry name" value="PAS_fold_3"/>
</dbReference>
<comment type="caution">
    <text evidence="9">The sequence shown here is derived from an EMBL/GenBank/DDBJ whole genome shotgun (WGS) entry which is preliminary data.</text>
</comment>
<dbReference type="InterPro" id="IPR035965">
    <property type="entry name" value="PAS-like_dom_sf"/>
</dbReference>
<feature type="domain" description="PAC" evidence="8">
    <location>
        <begin position="440"/>
        <end position="492"/>
    </location>
</feature>
<dbReference type="AlphaFoldDB" id="A0A9D5JZW9"/>
<feature type="domain" description="PAC" evidence="8">
    <location>
        <begin position="690"/>
        <end position="743"/>
    </location>
</feature>
<dbReference type="SMART" id="SM00091">
    <property type="entry name" value="PAS"/>
    <property type="match status" value="4"/>
</dbReference>
<keyword evidence="6" id="KW-0472">Membrane</keyword>
<evidence type="ECO:0000313" key="10">
    <source>
        <dbReference type="Proteomes" id="UP000649604"/>
    </source>
</evidence>
<dbReference type="Pfam" id="PF13426">
    <property type="entry name" value="PAS_9"/>
    <property type="match status" value="1"/>
</dbReference>
<dbReference type="NCBIfam" id="TIGR00229">
    <property type="entry name" value="sensory_box"/>
    <property type="match status" value="4"/>
</dbReference>
<feature type="domain" description="PAS" evidence="7">
    <location>
        <begin position="110"/>
        <end position="180"/>
    </location>
</feature>
<evidence type="ECO:0000256" key="3">
    <source>
        <dbReference type="ARBA" id="ARBA00022553"/>
    </source>
</evidence>
<dbReference type="InterPro" id="IPR000700">
    <property type="entry name" value="PAS-assoc_C"/>
</dbReference>
<dbReference type="Proteomes" id="UP000649604">
    <property type="component" value="Unassembled WGS sequence"/>
</dbReference>